<dbReference type="Gene3D" id="3.40.50.300">
    <property type="entry name" value="P-loop containing nucleotide triphosphate hydrolases"/>
    <property type="match status" value="1"/>
</dbReference>
<protein>
    <recommendedName>
        <fullName evidence="2">ATP-dependent DNA helicase</fullName>
    </recommendedName>
</protein>
<dbReference type="EnsemblMetazoa" id="Aqu2.1.22290_001">
    <property type="protein sequence ID" value="Aqu2.1.22290_001"/>
    <property type="gene ID" value="Aqu2.1.22290"/>
</dbReference>
<name>A0A1X7U3E7_AMPQE</name>
<proteinExistence type="predicted"/>
<sequence>SHLISQKEHEDLLENESSRLLRLDNIKQLRMFISVVGGTGKSILIEAITCLVDDTWHPKSGEIICAIVAPTGIATFNVRGLTIHR</sequence>
<evidence type="ECO:0000313" key="1">
    <source>
        <dbReference type="EnsemblMetazoa" id="Aqu2.1.22290_001"/>
    </source>
</evidence>
<dbReference type="InterPro" id="IPR027417">
    <property type="entry name" value="P-loop_NTPase"/>
</dbReference>
<reference evidence="1" key="1">
    <citation type="submission" date="2017-05" db="UniProtKB">
        <authorList>
            <consortium name="EnsemblMetazoa"/>
        </authorList>
    </citation>
    <scope>IDENTIFICATION</scope>
</reference>
<organism evidence="1">
    <name type="scientific">Amphimedon queenslandica</name>
    <name type="common">Sponge</name>
    <dbReference type="NCBI Taxonomy" id="400682"/>
    <lineage>
        <taxon>Eukaryota</taxon>
        <taxon>Metazoa</taxon>
        <taxon>Porifera</taxon>
        <taxon>Demospongiae</taxon>
        <taxon>Heteroscleromorpha</taxon>
        <taxon>Haplosclerida</taxon>
        <taxon>Niphatidae</taxon>
        <taxon>Amphimedon</taxon>
    </lineage>
</organism>
<evidence type="ECO:0008006" key="2">
    <source>
        <dbReference type="Google" id="ProtNLM"/>
    </source>
</evidence>
<dbReference type="AlphaFoldDB" id="A0A1X7U3E7"/>
<dbReference type="InParanoid" id="A0A1X7U3E7"/>
<accession>A0A1X7U3E7</accession>